<keyword evidence="16" id="KW-1185">Reference proteome</keyword>
<name>A0A813YF45_9BILA</name>
<evidence type="ECO:0000256" key="3">
    <source>
        <dbReference type="ARBA" id="ARBA00022525"/>
    </source>
</evidence>
<dbReference type="GO" id="GO:0008270">
    <property type="term" value="F:zinc ion binding"/>
    <property type="evidence" value="ECO:0007669"/>
    <property type="project" value="InterPro"/>
</dbReference>
<dbReference type="PROSITE" id="PS51996">
    <property type="entry name" value="TR_MART"/>
    <property type="match status" value="1"/>
</dbReference>
<dbReference type="InterPro" id="IPR000768">
    <property type="entry name" value="ART"/>
</dbReference>
<dbReference type="EMBL" id="CAJOBA010010880">
    <property type="protein sequence ID" value="CAF3868377.1"/>
    <property type="molecule type" value="Genomic_DNA"/>
</dbReference>
<evidence type="ECO:0000313" key="12">
    <source>
        <dbReference type="EMBL" id="CAF0883405.1"/>
    </source>
</evidence>
<dbReference type="InterPro" id="IPR050999">
    <property type="entry name" value="ADP-ribosyltransferase_ARG"/>
</dbReference>
<evidence type="ECO:0000313" key="14">
    <source>
        <dbReference type="EMBL" id="CAF3669138.1"/>
    </source>
</evidence>
<keyword evidence="3" id="KW-0964">Secreted</keyword>
<evidence type="ECO:0000256" key="5">
    <source>
        <dbReference type="ARBA" id="ARBA00022676"/>
    </source>
</evidence>
<dbReference type="SMART" id="SM00678">
    <property type="entry name" value="WWE"/>
    <property type="match status" value="1"/>
</dbReference>
<dbReference type="GO" id="GO:0005576">
    <property type="term" value="C:extracellular region"/>
    <property type="evidence" value="ECO:0007669"/>
    <property type="project" value="UniProtKB-SubCell"/>
</dbReference>
<evidence type="ECO:0000313" key="16">
    <source>
        <dbReference type="Proteomes" id="UP000663829"/>
    </source>
</evidence>
<proteinExistence type="inferred from homology"/>
<dbReference type="GO" id="GO:0090729">
    <property type="term" value="F:toxin activity"/>
    <property type="evidence" value="ECO:0007669"/>
    <property type="project" value="UniProtKB-KW"/>
</dbReference>
<dbReference type="Gene3D" id="3.90.176.10">
    <property type="entry name" value="Toxin ADP-ribosyltransferase, Chain A, domain 1"/>
    <property type="match status" value="1"/>
</dbReference>
<dbReference type="Proteomes" id="UP000677228">
    <property type="component" value="Unassembled WGS sequence"/>
</dbReference>
<evidence type="ECO:0000256" key="4">
    <source>
        <dbReference type="ARBA" id="ARBA00022656"/>
    </source>
</evidence>
<comment type="subcellular location">
    <subcellularLocation>
        <location evidence="1">Secreted</location>
    </subcellularLocation>
</comment>
<evidence type="ECO:0000256" key="2">
    <source>
        <dbReference type="ARBA" id="ARBA00009558"/>
    </source>
</evidence>
<dbReference type="InterPro" id="IPR018123">
    <property type="entry name" value="WWE-dom_subgr"/>
</dbReference>
<feature type="domain" description="WWE" evidence="11">
    <location>
        <begin position="1"/>
        <end position="84"/>
    </location>
</feature>
<dbReference type="EMBL" id="CAJNOK010010057">
    <property type="protein sequence ID" value="CAF1105161.1"/>
    <property type="molecule type" value="Genomic_DNA"/>
</dbReference>
<gene>
    <name evidence="12" type="ORF">GPM918_LOCUS7732</name>
    <name evidence="13" type="ORF">OVA965_LOCUS19486</name>
    <name evidence="14" type="ORF">SRO942_LOCUS7732</name>
    <name evidence="15" type="ORF">TMI583_LOCUS19545</name>
</gene>
<sequence>MDSQAVKLTGQTRAQWYWKSNSDPLSNQKEEWTNYSVIESEIIEEAFKGKDKTKLAELDNYWISVNDGIQISKSHENKQRPIKRVLTRRNQCLREERFFLPQPLNKPFNDDLGTGAVTFLSQWKKDEKLSDPEIVEKAANGIIIEGNQLGQHCESQWIARQLTAVKNKDRKEIYKSCIKLYTKECFLYKLINKTMRENDKTKVDTLGPFCYILFRSWYTDDKGCPTGIYRGAEMDSNTINLYAEAIGQRRCWNGFSSTSKSHEKAANFGNTLFIIEAKEYSGIDISSCSDFPEEDEVLLPPATAFTITKVEYDQKTHKTNIYLTLQYTGGTGGGSIASIPTALWSSMILVVFVCCI</sequence>
<evidence type="ECO:0000256" key="8">
    <source>
        <dbReference type="ARBA" id="ARBA00023026"/>
    </source>
</evidence>
<dbReference type="EC" id="2.4.2.31" evidence="10"/>
<keyword evidence="7" id="KW-0548">Nucleotidyltransferase</keyword>
<keyword evidence="10" id="KW-0521">NADP</keyword>
<keyword evidence="6 10" id="KW-0808">Transferase</keyword>
<keyword evidence="10" id="KW-0520">NAD</keyword>
<organism evidence="12 16">
    <name type="scientific">Didymodactylos carnosus</name>
    <dbReference type="NCBI Taxonomy" id="1234261"/>
    <lineage>
        <taxon>Eukaryota</taxon>
        <taxon>Metazoa</taxon>
        <taxon>Spiralia</taxon>
        <taxon>Gnathifera</taxon>
        <taxon>Rotifera</taxon>
        <taxon>Eurotatoria</taxon>
        <taxon>Bdelloidea</taxon>
        <taxon>Philodinida</taxon>
        <taxon>Philodinidae</taxon>
        <taxon>Didymodactylos</taxon>
    </lineage>
</organism>
<dbReference type="PANTHER" id="PTHR10339:SF25">
    <property type="entry name" value="SECRETED EXOENZYME S"/>
    <property type="match status" value="1"/>
</dbReference>
<dbReference type="EMBL" id="CAJOBC010001284">
    <property type="protein sequence ID" value="CAF3669138.1"/>
    <property type="molecule type" value="Genomic_DNA"/>
</dbReference>
<keyword evidence="5 10" id="KW-0328">Glycosyltransferase</keyword>
<comment type="caution">
    <text evidence="12">The sequence shown here is derived from an EMBL/GenBank/DDBJ whole genome shotgun (WGS) entry which is preliminary data.</text>
</comment>
<dbReference type="EMBL" id="CAJNOQ010001284">
    <property type="protein sequence ID" value="CAF0883405.1"/>
    <property type="molecule type" value="Genomic_DNA"/>
</dbReference>
<evidence type="ECO:0000256" key="1">
    <source>
        <dbReference type="ARBA" id="ARBA00004613"/>
    </source>
</evidence>
<dbReference type="SUPFAM" id="SSF117839">
    <property type="entry name" value="WWE domain"/>
    <property type="match status" value="1"/>
</dbReference>
<dbReference type="GO" id="GO:0003950">
    <property type="term" value="F:NAD+ poly-ADP-ribosyltransferase activity"/>
    <property type="evidence" value="ECO:0007669"/>
    <property type="project" value="TreeGrafter"/>
</dbReference>
<dbReference type="GO" id="GO:0016779">
    <property type="term" value="F:nucleotidyltransferase activity"/>
    <property type="evidence" value="ECO:0007669"/>
    <property type="project" value="UniProtKB-KW"/>
</dbReference>
<accession>A0A813YF45</accession>
<evidence type="ECO:0000259" key="11">
    <source>
        <dbReference type="PROSITE" id="PS50918"/>
    </source>
</evidence>
<evidence type="ECO:0000313" key="13">
    <source>
        <dbReference type="EMBL" id="CAF1105161.1"/>
    </source>
</evidence>
<dbReference type="SUPFAM" id="SSF56399">
    <property type="entry name" value="ADP-ribosylation"/>
    <property type="match status" value="1"/>
</dbReference>
<dbReference type="PANTHER" id="PTHR10339">
    <property type="entry name" value="ADP-RIBOSYLTRANSFERASE"/>
    <property type="match status" value="1"/>
</dbReference>
<evidence type="ECO:0000313" key="15">
    <source>
        <dbReference type="EMBL" id="CAF3868377.1"/>
    </source>
</evidence>
<dbReference type="GO" id="GO:0106274">
    <property type="term" value="F:NAD+-protein-arginine ADP-ribosyltransferase activity"/>
    <property type="evidence" value="ECO:0007669"/>
    <property type="project" value="UniProtKB-EC"/>
</dbReference>
<protein>
    <recommendedName>
        <fullName evidence="10">NAD(P)(+)--arginine ADP-ribosyltransferase</fullName>
        <ecNumber evidence="10">2.4.2.31</ecNumber>
    </recommendedName>
    <alternativeName>
        <fullName evidence="10">Mono(ADP-ribosyl)transferase</fullName>
    </alternativeName>
</protein>
<dbReference type="AlphaFoldDB" id="A0A813YF45"/>
<dbReference type="PROSITE" id="PS50918">
    <property type="entry name" value="WWE"/>
    <property type="match status" value="1"/>
</dbReference>
<comment type="similarity">
    <text evidence="2 10">Belongs to the Arg-specific ADP-ribosyltransferase family.</text>
</comment>
<evidence type="ECO:0000256" key="6">
    <source>
        <dbReference type="ARBA" id="ARBA00022679"/>
    </source>
</evidence>
<dbReference type="InterPro" id="IPR037197">
    <property type="entry name" value="WWE_dom_sf"/>
</dbReference>
<keyword evidence="4" id="KW-0800">Toxin</keyword>
<dbReference type="OrthoDB" id="423533at2759"/>
<comment type="catalytic activity">
    <reaction evidence="9 10">
        <text>L-arginyl-[protein] + NAD(+) = N(omega)-(ADP-D-ribosyl)-L-arginyl-[protein] + nicotinamide + H(+)</text>
        <dbReference type="Rhea" id="RHEA:19149"/>
        <dbReference type="Rhea" id="RHEA-COMP:10532"/>
        <dbReference type="Rhea" id="RHEA-COMP:15087"/>
        <dbReference type="ChEBI" id="CHEBI:15378"/>
        <dbReference type="ChEBI" id="CHEBI:17154"/>
        <dbReference type="ChEBI" id="CHEBI:29965"/>
        <dbReference type="ChEBI" id="CHEBI:57540"/>
        <dbReference type="ChEBI" id="CHEBI:142554"/>
        <dbReference type="EC" id="2.4.2.31"/>
    </reaction>
</comment>
<dbReference type="Proteomes" id="UP000682733">
    <property type="component" value="Unassembled WGS sequence"/>
</dbReference>
<evidence type="ECO:0000256" key="10">
    <source>
        <dbReference type="RuleBase" id="RU361228"/>
    </source>
</evidence>
<dbReference type="Proteomes" id="UP000681722">
    <property type="component" value="Unassembled WGS sequence"/>
</dbReference>
<evidence type="ECO:0000256" key="9">
    <source>
        <dbReference type="ARBA" id="ARBA00047597"/>
    </source>
</evidence>
<reference evidence="12" key="1">
    <citation type="submission" date="2021-02" db="EMBL/GenBank/DDBJ databases">
        <authorList>
            <person name="Nowell W R."/>
        </authorList>
    </citation>
    <scope>NUCLEOTIDE SEQUENCE</scope>
</reference>
<dbReference type="Pfam" id="PF02825">
    <property type="entry name" value="WWE"/>
    <property type="match status" value="1"/>
</dbReference>
<dbReference type="Gene3D" id="3.30.720.50">
    <property type="match status" value="1"/>
</dbReference>
<evidence type="ECO:0000256" key="7">
    <source>
        <dbReference type="ARBA" id="ARBA00022695"/>
    </source>
</evidence>
<keyword evidence="8" id="KW-0843">Virulence</keyword>
<dbReference type="Pfam" id="PF01129">
    <property type="entry name" value="ART"/>
    <property type="match status" value="1"/>
</dbReference>
<dbReference type="Proteomes" id="UP000663829">
    <property type="component" value="Unassembled WGS sequence"/>
</dbReference>
<dbReference type="InterPro" id="IPR004170">
    <property type="entry name" value="WWE_dom"/>
</dbReference>